<comment type="caution">
    <text evidence="7">The sequence shown here is derived from an EMBL/GenBank/DDBJ whole genome shotgun (WGS) entry which is preliminary data.</text>
</comment>
<comment type="similarity">
    <text evidence="1">Belongs to the sigma-70 factor family. ECF subfamily.</text>
</comment>
<dbReference type="GO" id="GO:0003677">
    <property type="term" value="F:DNA binding"/>
    <property type="evidence" value="ECO:0007669"/>
    <property type="project" value="InterPro"/>
</dbReference>
<evidence type="ECO:0000259" key="6">
    <source>
        <dbReference type="Pfam" id="PF08281"/>
    </source>
</evidence>
<dbReference type="Pfam" id="PF08281">
    <property type="entry name" value="Sigma70_r4_2"/>
    <property type="match status" value="1"/>
</dbReference>
<dbReference type="InterPro" id="IPR013249">
    <property type="entry name" value="RNA_pol_sigma70_r4_t2"/>
</dbReference>
<dbReference type="InterPro" id="IPR039425">
    <property type="entry name" value="RNA_pol_sigma-70-like"/>
</dbReference>
<dbReference type="NCBIfam" id="TIGR02937">
    <property type="entry name" value="sigma70-ECF"/>
    <property type="match status" value="1"/>
</dbReference>
<dbReference type="GO" id="GO:0016987">
    <property type="term" value="F:sigma factor activity"/>
    <property type="evidence" value="ECO:0007669"/>
    <property type="project" value="UniProtKB-KW"/>
</dbReference>
<keyword evidence="3" id="KW-0731">Sigma factor</keyword>
<dbReference type="Gene3D" id="1.10.1740.10">
    <property type="match status" value="1"/>
</dbReference>
<dbReference type="GO" id="GO:0006352">
    <property type="term" value="P:DNA-templated transcription initiation"/>
    <property type="evidence" value="ECO:0007669"/>
    <property type="project" value="InterPro"/>
</dbReference>
<feature type="domain" description="RNA polymerase sigma-70 region 2" evidence="5">
    <location>
        <begin position="21"/>
        <end position="83"/>
    </location>
</feature>
<dbReference type="PANTHER" id="PTHR43133">
    <property type="entry name" value="RNA POLYMERASE ECF-TYPE SIGMA FACTO"/>
    <property type="match status" value="1"/>
</dbReference>
<organism evidence="7 8">
    <name type="scientific">Parvularcula marina</name>
    <dbReference type="NCBI Taxonomy" id="2292771"/>
    <lineage>
        <taxon>Bacteria</taxon>
        <taxon>Pseudomonadati</taxon>
        <taxon>Pseudomonadota</taxon>
        <taxon>Alphaproteobacteria</taxon>
        <taxon>Parvularculales</taxon>
        <taxon>Parvularculaceae</taxon>
        <taxon>Parvularcula</taxon>
    </lineage>
</organism>
<dbReference type="Pfam" id="PF04542">
    <property type="entry name" value="Sigma70_r2"/>
    <property type="match status" value="1"/>
</dbReference>
<dbReference type="SUPFAM" id="SSF88659">
    <property type="entry name" value="Sigma3 and sigma4 domains of RNA polymerase sigma factors"/>
    <property type="match status" value="1"/>
</dbReference>
<protein>
    <submittedName>
        <fullName evidence="7">Sigma-70 family RNA polymerase sigma factor</fullName>
    </submittedName>
</protein>
<evidence type="ECO:0000256" key="2">
    <source>
        <dbReference type="ARBA" id="ARBA00023015"/>
    </source>
</evidence>
<gene>
    <name evidence="7" type="ORF">DX908_07765</name>
</gene>
<keyword evidence="4" id="KW-0804">Transcription</keyword>
<dbReference type="FunCoup" id="A0A371RI68">
    <property type="interactions" value="268"/>
</dbReference>
<dbReference type="RefSeq" id="WP_116391790.1">
    <property type="nucleotide sequence ID" value="NZ_QUQO01000001.1"/>
</dbReference>
<dbReference type="Proteomes" id="UP000264589">
    <property type="component" value="Unassembled WGS sequence"/>
</dbReference>
<dbReference type="AlphaFoldDB" id="A0A371RI68"/>
<dbReference type="Gene3D" id="1.10.10.10">
    <property type="entry name" value="Winged helix-like DNA-binding domain superfamily/Winged helix DNA-binding domain"/>
    <property type="match status" value="1"/>
</dbReference>
<keyword evidence="8" id="KW-1185">Reference proteome</keyword>
<dbReference type="EMBL" id="QUQO01000001">
    <property type="protein sequence ID" value="RFB05159.1"/>
    <property type="molecule type" value="Genomic_DNA"/>
</dbReference>
<name>A0A371RI68_9PROT</name>
<proteinExistence type="inferred from homology"/>
<evidence type="ECO:0000256" key="3">
    <source>
        <dbReference type="ARBA" id="ARBA00023082"/>
    </source>
</evidence>
<dbReference type="OrthoDB" id="9803470at2"/>
<dbReference type="InterPro" id="IPR014284">
    <property type="entry name" value="RNA_pol_sigma-70_dom"/>
</dbReference>
<reference evidence="7 8" key="1">
    <citation type="submission" date="2018-08" db="EMBL/GenBank/DDBJ databases">
        <title>Parvularcula sp. SM1705, isolated from surface water of the South Sea China.</title>
        <authorList>
            <person name="Sun L."/>
        </authorList>
    </citation>
    <scope>NUCLEOTIDE SEQUENCE [LARGE SCALE GENOMIC DNA]</scope>
    <source>
        <strain evidence="7 8">SM1705</strain>
    </source>
</reference>
<dbReference type="InParanoid" id="A0A371RI68"/>
<dbReference type="CDD" id="cd06171">
    <property type="entry name" value="Sigma70_r4"/>
    <property type="match status" value="1"/>
</dbReference>
<dbReference type="SUPFAM" id="SSF88946">
    <property type="entry name" value="Sigma2 domain of RNA polymerase sigma factors"/>
    <property type="match status" value="1"/>
</dbReference>
<evidence type="ECO:0000259" key="5">
    <source>
        <dbReference type="Pfam" id="PF04542"/>
    </source>
</evidence>
<feature type="domain" description="RNA polymerase sigma factor 70 region 4 type 2" evidence="6">
    <location>
        <begin position="110"/>
        <end position="161"/>
    </location>
</feature>
<evidence type="ECO:0000256" key="1">
    <source>
        <dbReference type="ARBA" id="ARBA00010641"/>
    </source>
</evidence>
<dbReference type="InterPro" id="IPR013324">
    <property type="entry name" value="RNA_pol_sigma_r3/r4-like"/>
</dbReference>
<dbReference type="PANTHER" id="PTHR43133:SF25">
    <property type="entry name" value="RNA POLYMERASE SIGMA FACTOR RFAY-RELATED"/>
    <property type="match status" value="1"/>
</dbReference>
<dbReference type="InterPro" id="IPR007627">
    <property type="entry name" value="RNA_pol_sigma70_r2"/>
</dbReference>
<dbReference type="InterPro" id="IPR036388">
    <property type="entry name" value="WH-like_DNA-bd_sf"/>
</dbReference>
<accession>A0A371RI68</accession>
<keyword evidence="2" id="KW-0805">Transcription regulation</keyword>
<sequence length="199" mass="21451">MASASHPSEDENFKKELTVLIPQLRAFARSMCGNASMADDLAQEAMLKAWKSRESYKEGTNLRAWVFTILRNHFYSEQRRAWRSQPLDQEVAEGTLMAVDDPSAPLEVLALRNALQKLPSEQREAVILVGAGGLAYDEAAAICGCAVGTIKSRVSRGRSALEEMLNDGSAGFSDEQGAKASDAISDIMAEAASLQGGRG</sequence>
<evidence type="ECO:0000313" key="7">
    <source>
        <dbReference type="EMBL" id="RFB05159.1"/>
    </source>
</evidence>
<dbReference type="InterPro" id="IPR013325">
    <property type="entry name" value="RNA_pol_sigma_r2"/>
</dbReference>
<evidence type="ECO:0000256" key="4">
    <source>
        <dbReference type="ARBA" id="ARBA00023163"/>
    </source>
</evidence>
<evidence type="ECO:0000313" key="8">
    <source>
        <dbReference type="Proteomes" id="UP000264589"/>
    </source>
</evidence>